<organism evidence="3 4">
    <name type="scientific">Rhodopirellula sallentina SM41</name>
    <dbReference type="NCBI Taxonomy" id="1263870"/>
    <lineage>
        <taxon>Bacteria</taxon>
        <taxon>Pseudomonadati</taxon>
        <taxon>Planctomycetota</taxon>
        <taxon>Planctomycetia</taxon>
        <taxon>Pirellulales</taxon>
        <taxon>Pirellulaceae</taxon>
        <taxon>Rhodopirellula</taxon>
    </lineage>
</organism>
<gene>
    <name evidence="3" type="ORF">RSSM_01012</name>
</gene>
<dbReference type="Proteomes" id="UP000011885">
    <property type="component" value="Unassembled WGS sequence"/>
</dbReference>
<dbReference type="PATRIC" id="fig|1263870.3.peg.1100"/>
<feature type="region of interest" description="Disordered" evidence="1">
    <location>
        <begin position="123"/>
        <end position="142"/>
    </location>
</feature>
<feature type="compositionally biased region" description="Polar residues" evidence="1">
    <location>
        <begin position="28"/>
        <end position="37"/>
    </location>
</feature>
<evidence type="ECO:0000313" key="4">
    <source>
        <dbReference type="Proteomes" id="UP000011885"/>
    </source>
</evidence>
<keyword evidence="4" id="KW-1185">Reference proteome</keyword>
<evidence type="ECO:0000313" key="3">
    <source>
        <dbReference type="EMBL" id="EMI57546.1"/>
    </source>
</evidence>
<keyword evidence="2" id="KW-0732">Signal</keyword>
<dbReference type="AlphaFoldDB" id="M5UI69"/>
<name>M5UI69_9BACT</name>
<feature type="chain" id="PRO_5004073390" evidence="2">
    <location>
        <begin position="20"/>
        <end position="170"/>
    </location>
</feature>
<proteinExistence type="predicted"/>
<reference evidence="3 4" key="1">
    <citation type="journal article" date="2013" name="Mar. Genomics">
        <title>Expression of sulfatases in Rhodopirellula baltica and the diversity of sulfatases in the genus Rhodopirellula.</title>
        <authorList>
            <person name="Wegner C.E."/>
            <person name="Richter-Heitmann T."/>
            <person name="Klindworth A."/>
            <person name="Klockow C."/>
            <person name="Richter M."/>
            <person name="Achstetter T."/>
            <person name="Glockner F.O."/>
            <person name="Harder J."/>
        </authorList>
    </citation>
    <scope>NUCLEOTIDE SEQUENCE [LARGE SCALE GENOMIC DNA]</scope>
    <source>
        <strain evidence="3 4">SM41</strain>
    </source>
</reference>
<protein>
    <submittedName>
        <fullName evidence="3">Secreted protein</fullName>
    </submittedName>
</protein>
<dbReference type="PROSITE" id="PS51257">
    <property type="entry name" value="PROKAR_LIPOPROTEIN"/>
    <property type="match status" value="1"/>
</dbReference>
<feature type="signal peptide" evidence="2">
    <location>
        <begin position="1"/>
        <end position="19"/>
    </location>
</feature>
<comment type="caution">
    <text evidence="3">The sequence shown here is derived from an EMBL/GenBank/DDBJ whole genome shotgun (WGS) entry which is preliminary data.</text>
</comment>
<dbReference type="EMBL" id="ANOH01000083">
    <property type="protein sequence ID" value="EMI57546.1"/>
    <property type="molecule type" value="Genomic_DNA"/>
</dbReference>
<evidence type="ECO:0000256" key="1">
    <source>
        <dbReference type="SAM" id="MobiDB-lite"/>
    </source>
</evidence>
<feature type="compositionally biased region" description="Basic and acidic residues" evidence="1">
    <location>
        <begin position="123"/>
        <end position="138"/>
    </location>
</feature>
<evidence type="ECO:0000256" key="2">
    <source>
        <dbReference type="SAM" id="SignalP"/>
    </source>
</evidence>
<accession>M5UI69</accession>
<sequence length="170" mass="18125">MRTLSLILTFAFVSACLGGAPGAGDSSPVRTDLQSQADGAKRTYGGATGTAEADSRFAIDHTLAPNSESAALLARIDQLEQRISILESHLGASQSYPSRQVLVSPATPGFGPVYRLDPIEESKVGNDAESSKPFEKPGPKTQEVSLGLQQFNFNGQWFYIVPVDDPRLAD</sequence>
<feature type="region of interest" description="Disordered" evidence="1">
    <location>
        <begin position="22"/>
        <end position="47"/>
    </location>
</feature>